<dbReference type="Pfam" id="PF12146">
    <property type="entry name" value="Hydrolase_4"/>
    <property type="match status" value="1"/>
</dbReference>
<protein>
    <submittedName>
        <fullName evidence="3">Alpha/beta hydrolase fold protein</fullName>
    </submittedName>
</protein>
<dbReference type="AlphaFoldDB" id="B8FLH2"/>
<dbReference type="RefSeq" id="WP_015948175.1">
    <property type="nucleotide sequence ID" value="NC_011768.1"/>
</dbReference>
<dbReference type="Gene3D" id="3.40.50.1820">
    <property type="entry name" value="alpha/beta hydrolase"/>
    <property type="match status" value="1"/>
</dbReference>
<dbReference type="EMBL" id="CP001322">
    <property type="protein sequence ID" value="ACL05118.1"/>
    <property type="molecule type" value="Genomic_DNA"/>
</dbReference>
<organism evidence="3 4">
    <name type="scientific">Desulfatibacillum aliphaticivorans</name>
    <dbReference type="NCBI Taxonomy" id="218208"/>
    <lineage>
        <taxon>Bacteria</taxon>
        <taxon>Pseudomonadati</taxon>
        <taxon>Thermodesulfobacteriota</taxon>
        <taxon>Desulfobacteria</taxon>
        <taxon>Desulfobacterales</taxon>
        <taxon>Desulfatibacillaceae</taxon>
        <taxon>Desulfatibacillum</taxon>
    </lineage>
</organism>
<dbReference type="eggNOG" id="COG1073">
    <property type="taxonomic scope" value="Bacteria"/>
</dbReference>
<dbReference type="Gene3D" id="1.10.10.800">
    <property type="match status" value="1"/>
</dbReference>
<dbReference type="SUPFAM" id="SSF53474">
    <property type="entry name" value="alpha/beta-Hydrolases"/>
    <property type="match status" value="1"/>
</dbReference>
<keyword evidence="1 3" id="KW-0378">Hydrolase</keyword>
<evidence type="ECO:0000313" key="3">
    <source>
        <dbReference type="EMBL" id="ACL05118.1"/>
    </source>
</evidence>
<dbReference type="PANTHER" id="PTHR22946:SF9">
    <property type="entry name" value="POLYKETIDE TRANSFERASE AF380"/>
    <property type="match status" value="1"/>
</dbReference>
<evidence type="ECO:0000313" key="4">
    <source>
        <dbReference type="Proteomes" id="UP000000739"/>
    </source>
</evidence>
<accession>B8FLH2</accession>
<dbReference type="GO" id="GO:0052689">
    <property type="term" value="F:carboxylic ester hydrolase activity"/>
    <property type="evidence" value="ECO:0007669"/>
    <property type="project" value="UniProtKB-ARBA"/>
</dbReference>
<evidence type="ECO:0000259" key="2">
    <source>
        <dbReference type="Pfam" id="PF12146"/>
    </source>
</evidence>
<sequence length="295" mass="32457">MKYKTEQSNFRSQNVTCDGEFLLPQGVENPPVVVMAHGFCAEKAFRLYDFAQVFLERGIAAFLFDYRGFGKSDGFPRHHASPKKHVQDWHAALAHVRKSGLVNPHKIALWGSSFSGGHVLKVAAEDRAVRAVVSQVPFTDGFDTLSMLGPQFLAKATKAISKDLWSVVSFGDPIYIPAVGEVGRVAALNQPGNLEGYMAIIPEDSEWENKVTARSLLEAAKYRPGFAAAELPCPSLFVLATEDNLCPYDSAKRFAKASLYSEIMTLECGHFDLYLGDLFDKVSAAEADFLEKNLA</sequence>
<dbReference type="PANTHER" id="PTHR22946">
    <property type="entry name" value="DIENELACTONE HYDROLASE DOMAIN-CONTAINING PROTEIN-RELATED"/>
    <property type="match status" value="1"/>
</dbReference>
<dbReference type="InterPro" id="IPR050261">
    <property type="entry name" value="FrsA_esterase"/>
</dbReference>
<reference evidence="3 4" key="1">
    <citation type="journal article" date="2012" name="Environ. Microbiol.">
        <title>The genome sequence of Desulfatibacillum alkenivorans AK-01: a blueprint for anaerobic alkane oxidation.</title>
        <authorList>
            <person name="Callaghan A.V."/>
            <person name="Morris B.E."/>
            <person name="Pereira I.A."/>
            <person name="McInerney M.J."/>
            <person name="Austin R.N."/>
            <person name="Groves J.T."/>
            <person name="Kukor J.J."/>
            <person name="Suflita J.M."/>
            <person name="Young L.Y."/>
            <person name="Zylstra G.J."/>
            <person name="Wawrik B."/>
        </authorList>
    </citation>
    <scope>NUCLEOTIDE SEQUENCE [LARGE SCALE GENOMIC DNA]</scope>
    <source>
        <strain evidence="3 4">AK-01</strain>
    </source>
</reference>
<evidence type="ECO:0000256" key="1">
    <source>
        <dbReference type="ARBA" id="ARBA00022801"/>
    </source>
</evidence>
<gene>
    <name evidence="3" type="ordered locus">Dalk_3430</name>
</gene>
<name>B8FLH2_DESAL</name>
<proteinExistence type="predicted"/>
<dbReference type="Proteomes" id="UP000000739">
    <property type="component" value="Chromosome"/>
</dbReference>
<dbReference type="InterPro" id="IPR022742">
    <property type="entry name" value="Hydrolase_4"/>
</dbReference>
<keyword evidence="4" id="KW-1185">Reference proteome</keyword>
<feature type="domain" description="Serine aminopeptidase S33" evidence="2">
    <location>
        <begin position="32"/>
        <end position="257"/>
    </location>
</feature>
<dbReference type="HOGENOM" id="CLU_048587_1_0_7"/>
<dbReference type="InterPro" id="IPR029058">
    <property type="entry name" value="AB_hydrolase_fold"/>
</dbReference>
<dbReference type="KEGG" id="dal:Dalk_3430"/>